<dbReference type="NCBIfam" id="TIGR00756">
    <property type="entry name" value="PPR"/>
    <property type="match status" value="2"/>
</dbReference>
<dbReference type="PANTHER" id="PTHR45717">
    <property type="entry name" value="OS12G0527900 PROTEIN"/>
    <property type="match status" value="1"/>
</dbReference>
<evidence type="ECO:0000256" key="1">
    <source>
        <dbReference type="ARBA" id="ARBA00007626"/>
    </source>
</evidence>
<organism evidence="5 6">
    <name type="scientific">Olea europaea subsp. europaea</name>
    <dbReference type="NCBI Taxonomy" id="158383"/>
    <lineage>
        <taxon>Eukaryota</taxon>
        <taxon>Viridiplantae</taxon>
        <taxon>Streptophyta</taxon>
        <taxon>Embryophyta</taxon>
        <taxon>Tracheophyta</taxon>
        <taxon>Spermatophyta</taxon>
        <taxon>Magnoliopsida</taxon>
        <taxon>eudicotyledons</taxon>
        <taxon>Gunneridae</taxon>
        <taxon>Pentapetalae</taxon>
        <taxon>asterids</taxon>
        <taxon>lamiids</taxon>
        <taxon>Lamiales</taxon>
        <taxon>Oleaceae</taxon>
        <taxon>Oleeae</taxon>
        <taxon>Olea</taxon>
    </lineage>
</organism>
<keyword evidence="6" id="KW-1185">Reference proteome</keyword>
<dbReference type="EMBL" id="CACTIH010000036">
    <property type="protein sequence ID" value="CAA2938495.1"/>
    <property type="molecule type" value="Genomic_DNA"/>
</dbReference>
<dbReference type="Pfam" id="PF01535">
    <property type="entry name" value="PPR"/>
    <property type="match status" value="3"/>
</dbReference>
<comment type="caution">
    <text evidence="5">The sequence shown here is derived from an EMBL/GenBank/DDBJ whole genome shotgun (WGS) entry which is preliminary data.</text>
</comment>
<accession>A0A8S0PDC5</accession>
<dbReference type="SMART" id="SM00028">
    <property type="entry name" value="TPR"/>
    <property type="match status" value="2"/>
</dbReference>
<dbReference type="InterPro" id="IPR002885">
    <property type="entry name" value="PPR_rpt"/>
</dbReference>
<proteinExistence type="inferred from homology"/>
<dbReference type="Pfam" id="PF13041">
    <property type="entry name" value="PPR_2"/>
    <property type="match status" value="1"/>
</dbReference>
<keyword evidence="3" id="KW-0802">TPR repeat</keyword>
<dbReference type="Proteomes" id="UP000594638">
    <property type="component" value="Unassembled WGS sequence"/>
</dbReference>
<dbReference type="PANTHER" id="PTHR45717:SF7">
    <property type="entry name" value="PENTACOTRIPEPTIDE-REPEAT REGION OF PRORP DOMAIN-CONTAINING PROTEIN"/>
    <property type="match status" value="1"/>
</dbReference>
<dbReference type="OrthoDB" id="429961at2759"/>
<reference evidence="5 6" key="1">
    <citation type="submission" date="2019-12" db="EMBL/GenBank/DDBJ databases">
        <authorList>
            <person name="Alioto T."/>
            <person name="Alioto T."/>
            <person name="Gomez Garrido J."/>
        </authorList>
    </citation>
    <scope>NUCLEOTIDE SEQUENCE [LARGE SCALE GENOMIC DNA]</scope>
</reference>
<protein>
    <submittedName>
        <fullName evidence="5">Pentatricopeptide repeat-containing At4g21705, mitochondrial-like</fullName>
    </submittedName>
</protein>
<dbReference type="SUPFAM" id="SSF48452">
    <property type="entry name" value="TPR-like"/>
    <property type="match status" value="1"/>
</dbReference>
<name>A0A8S0PDC5_OLEEU</name>
<keyword evidence="2" id="KW-0677">Repeat</keyword>
<evidence type="ECO:0000313" key="5">
    <source>
        <dbReference type="EMBL" id="CAA2938495.1"/>
    </source>
</evidence>
<dbReference type="InterPro" id="IPR019734">
    <property type="entry name" value="TPR_rpt"/>
</dbReference>
<gene>
    <name evidence="5" type="ORF">OLEA9_A090807</name>
</gene>
<evidence type="ECO:0000256" key="3">
    <source>
        <dbReference type="PROSITE-ProRule" id="PRU00339"/>
    </source>
</evidence>
<dbReference type="Gramene" id="OE9A090807T1">
    <property type="protein sequence ID" value="OE9A090807C1"/>
    <property type="gene ID" value="OE9A090807"/>
</dbReference>
<dbReference type="PROSITE" id="PS51375">
    <property type="entry name" value="PPR"/>
    <property type="match status" value="2"/>
</dbReference>
<dbReference type="AlphaFoldDB" id="A0A8S0PDC5"/>
<evidence type="ECO:0000313" key="6">
    <source>
        <dbReference type="Proteomes" id="UP000594638"/>
    </source>
</evidence>
<dbReference type="InterPro" id="IPR011990">
    <property type="entry name" value="TPR-like_helical_dom_sf"/>
</dbReference>
<comment type="similarity">
    <text evidence="1">Belongs to the PPR family. P subfamily.</text>
</comment>
<evidence type="ECO:0000256" key="2">
    <source>
        <dbReference type="ARBA" id="ARBA00022737"/>
    </source>
</evidence>
<evidence type="ECO:0000256" key="4">
    <source>
        <dbReference type="PROSITE-ProRule" id="PRU00708"/>
    </source>
</evidence>
<sequence length="553" mass="63739">MAQIIVFVIKLSARWKTLNPNRNLQTLNFFSMSHCKVQIFTNPTMFSTLNRSHSFSNTRNLIFLRKALSLETYCTIIAASPTTDVKFSASRSRNLFSRISPIRQDGHIVPVLDQWVAEGKKINYLELQRIIRDLRSRRRFSQALQISEWMSCKDIFEFSPGDFAVHLDLIGVVHGWEAAERYFGNLSDLEKNEKTYGALLNCYVREGSLDKTLTHMQRMKDKGYASSLAYNNLMTLYKKTGQLEKIPDVLSEMKRNGIAPNNFSYRICIRSYGERSDLNGMEKLAEEIRNQPHISIDWATYSNMAYCLIKANEKEKALHYLKKLEEKLDKDALGYNHLISLYAHLGNKDEMMRLWVLQKDACKKQINRDYITMLGSLVKLGEFETAETLLKDWDSSCRTYDFRVPNILLIGYCQKGLIEKAETMLRDIMARAKTPTPNSWAIITAGYLNKDNMEKAFECLKEALAVKEENTGWMPKPTIITRILNWLGEKADPEQVEAFLRSLRTVSPVNRHMYHTLIKVNKRVGREVDSILGSMKADQIDADEETEKILSLG</sequence>
<feature type="repeat" description="PPR" evidence="4">
    <location>
        <begin position="192"/>
        <end position="222"/>
    </location>
</feature>
<dbReference type="GO" id="GO:0005739">
    <property type="term" value="C:mitochondrion"/>
    <property type="evidence" value="ECO:0007669"/>
    <property type="project" value="TreeGrafter"/>
</dbReference>
<dbReference type="GO" id="GO:0003729">
    <property type="term" value="F:mRNA binding"/>
    <property type="evidence" value="ECO:0007669"/>
    <property type="project" value="UniProtKB-ARBA"/>
</dbReference>
<feature type="repeat" description="PPR" evidence="4">
    <location>
        <begin position="226"/>
        <end position="260"/>
    </location>
</feature>
<feature type="repeat" description="TPR" evidence="3">
    <location>
        <begin position="437"/>
        <end position="470"/>
    </location>
</feature>
<dbReference type="PROSITE" id="PS50005">
    <property type="entry name" value="TPR"/>
    <property type="match status" value="1"/>
</dbReference>
<dbReference type="Gene3D" id="1.25.40.10">
    <property type="entry name" value="Tetratricopeptide repeat domain"/>
    <property type="match status" value="2"/>
</dbReference>